<comment type="caution">
    <text evidence="2">The sequence shown here is derived from an EMBL/GenBank/DDBJ whole genome shotgun (WGS) entry which is preliminary data.</text>
</comment>
<evidence type="ECO:0000256" key="1">
    <source>
        <dbReference type="SAM" id="MobiDB-lite"/>
    </source>
</evidence>
<evidence type="ECO:0000313" key="3">
    <source>
        <dbReference type="Proteomes" id="UP001276854"/>
    </source>
</evidence>
<name>A0ABU4GK29_9CLOT</name>
<sequence length="61" mass="6726">SGMDETPPSCRRWGTFFRRTTKDKDRRRGGTSPAPDTDPQREGRPAALCDLPGTICDIMGS</sequence>
<protein>
    <submittedName>
        <fullName evidence="2">Uncharacterized protein</fullName>
    </submittedName>
</protein>
<feature type="non-terminal residue" evidence="2">
    <location>
        <position position="1"/>
    </location>
</feature>
<accession>A0ABU4GK29</accession>
<evidence type="ECO:0000313" key="2">
    <source>
        <dbReference type="EMBL" id="MDW2797973.1"/>
    </source>
</evidence>
<feature type="region of interest" description="Disordered" evidence="1">
    <location>
        <begin position="1"/>
        <end position="48"/>
    </location>
</feature>
<organism evidence="2 3">
    <name type="scientific">Clostridium boliviensis</name>
    <dbReference type="NCBI Taxonomy" id="318465"/>
    <lineage>
        <taxon>Bacteria</taxon>
        <taxon>Bacillati</taxon>
        <taxon>Bacillota</taxon>
        <taxon>Clostridia</taxon>
        <taxon>Eubacteriales</taxon>
        <taxon>Clostridiaceae</taxon>
        <taxon>Clostridium</taxon>
    </lineage>
</organism>
<dbReference type="EMBL" id="JAWONS010000162">
    <property type="protein sequence ID" value="MDW2797973.1"/>
    <property type="molecule type" value="Genomic_DNA"/>
</dbReference>
<gene>
    <name evidence="2" type="ORF">RZO55_10340</name>
</gene>
<dbReference type="RefSeq" id="WP_318064216.1">
    <property type="nucleotide sequence ID" value="NZ_JAWONS010000162.1"/>
</dbReference>
<reference evidence="2 3" key="1">
    <citation type="submission" date="2023-10" db="EMBL/GenBank/DDBJ databases">
        <title>A novel Glycoside Hydrolase 43-Like Enzyme from Clostrdium boliviensis is an Endo-xylanase, and a Candidate for Xylooligosaccharides Production from Different Xylan Substrates.</title>
        <authorList>
            <person name="Alvarez M.T."/>
            <person name="Rocabado-Villegas L.R."/>
            <person name="Salas-Veizaga D.M."/>
            <person name="Linares-Pasten J.A."/>
            <person name="Gudmundsdottir E.E."/>
            <person name="Hreggvidsson G.O."/>
            <person name="Adlercreutz P."/>
            <person name="Nordberg Karlsson E."/>
        </authorList>
    </citation>
    <scope>NUCLEOTIDE SEQUENCE [LARGE SCALE GENOMIC DNA]</scope>
    <source>
        <strain evidence="2 3">E-1</strain>
    </source>
</reference>
<keyword evidence="3" id="KW-1185">Reference proteome</keyword>
<proteinExistence type="predicted"/>
<dbReference type="Proteomes" id="UP001276854">
    <property type="component" value="Unassembled WGS sequence"/>
</dbReference>